<sequence>MSVHGAQFGNNNTQNNDFKIMLNGEKVLVGFTEELENTPKDRSFATAALEAAAIPLATSGARLGSNLTARQYRDRMKEIQNYVFVVGLRYGQRVWGRPWKSYPQLGIEIARRSGKPYLIILISGNGNFSRADDFNAGDTSEKHRQNLLRDALREKHSPVVVDSVAELETEMRKFLQNPQTGSRSRPRLHGDHPLAIAVLLGGAGFAGLWQWAGQPVGQAALAAGLAGFVTFMGGRKWSG</sequence>
<gene>
    <name evidence="1" type="ORF">Aco03nite_047030</name>
</gene>
<proteinExistence type="predicted"/>
<evidence type="ECO:0008006" key="3">
    <source>
        <dbReference type="Google" id="ProtNLM"/>
    </source>
</evidence>
<evidence type="ECO:0000313" key="1">
    <source>
        <dbReference type="EMBL" id="GID56299.1"/>
    </source>
</evidence>
<comment type="caution">
    <text evidence="1">The sequence shown here is derived from an EMBL/GenBank/DDBJ whole genome shotgun (WGS) entry which is preliminary data.</text>
</comment>
<evidence type="ECO:0000313" key="2">
    <source>
        <dbReference type="Proteomes" id="UP000612282"/>
    </source>
</evidence>
<dbReference type="Proteomes" id="UP000612282">
    <property type="component" value="Unassembled WGS sequence"/>
</dbReference>
<dbReference type="EMBL" id="BOMG01000057">
    <property type="protein sequence ID" value="GID56299.1"/>
    <property type="molecule type" value="Genomic_DNA"/>
</dbReference>
<reference evidence="1 2" key="1">
    <citation type="submission" date="2021-01" db="EMBL/GenBank/DDBJ databases">
        <title>Whole genome shotgun sequence of Actinoplanes couchii NBRC 106145.</title>
        <authorList>
            <person name="Komaki H."/>
            <person name="Tamura T."/>
        </authorList>
    </citation>
    <scope>NUCLEOTIDE SEQUENCE [LARGE SCALE GENOMIC DNA]</scope>
    <source>
        <strain evidence="1 2">NBRC 106145</strain>
    </source>
</reference>
<organism evidence="1 2">
    <name type="scientific">Actinoplanes couchii</name>
    <dbReference type="NCBI Taxonomy" id="403638"/>
    <lineage>
        <taxon>Bacteria</taxon>
        <taxon>Bacillati</taxon>
        <taxon>Actinomycetota</taxon>
        <taxon>Actinomycetes</taxon>
        <taxon>Micromonosporales</taxon>
        <taxon>Micromonosporaceae</taxon>
        <taxon>Actinoplanes</taxon>
    </lineage>
</organism>
<dbReference type="RefSeq" id="WP_203797881.1">
    <property type="nucleotide sequence ID" value="NZ_BAAAQE010000034.1"/>
</dbReference>
<accession>A0ABQ3XCT4</accession>
<protein>
    <recommendedName>
        <fullName evidence="3">DUF4062 domain-containing protein</fullName>
    </recommendedName>
</protein>
<name>A0ABQ3XCT4_9ACTN</name>
<keyword evidence="2" id="KW-1185">Reference proteome</keyword>